<feature type="region of interest" description="Disordered" evidence="10">
    <location>
        <begin position="19"/>
        <end position="45"/>
    </location>
</feature>
<evidence type="ECO:0000256" key="8">
    <source>
        <dbReference type="ARBA" id="ARBA00023136"/>
    </source>
</evidence>
<keyword evidence="6" id="KW-0406">Ion transport</keyword>
<dbReference type="GO" id="GO:0015986">
    <property type="term" value="P:proton motive force-driven ATP synthesis"/>
    <property type="evidence" value="ECO:0007669"/>
    <property type="project" value="InterPro"/>
</dbReference>
<evidence type="ECO:0000256" key="7">
    <source>
        <dbReference type="ARBA" id="ARBA00023128"/>
    </source>
</evidence>
<evidence type="ECO:0000256" key="5">
    <source>
        <dbReference type="ARBA" id="ARBA00022781"/>
    </source>
</evidence>
<comment type="subcellular location">
    <subcellularLocation>
        <location evidence="1">Mitochondrion membrane</location>
    </subcellularLocation>
</comment>
<keyword evidence="12" id="KW-1185">Reference proteome</keyword>
<protein>
    <submittedName>
        <fullName evidence="11">ATP synthase subunit G atp20</fullName>
    </submittedName>
</protein>
<comment type="caution">
    <text evidence="11">The sequence shown here is derived from an EMBL/GenBank/DDBJ whole genome shotgun (WGS) entry which is preliminary data.</text>
</comment>
<evidence type="ECO:0000256" key="4">
    <source>
        <dbReference type="ARBA" id="ARBA00022547"/>
    </source>
</evidence>
<keyword evidence="7" id="KW-0496">Mitochondrion</keyword>
<dbReference type="Pfam" id="PF04718">
    <property type="entry name" value="ATP-synt_G"/>
    <property type="match status" value="1"/>
</dbReference>
<keyword evidence="9" id="KW-0066">ATP synthesis</keyword>
<dbReference type="PANTHER" id="PTHR12386">
    <property type="entry name" value="ATP SYNTHASE SUBUNIT"/>
    <property type="match status" value="1"/>
</dbReference>
<dbReference type="OrthoDB" id="437at2759"/>
<evidence type="ECO:0000256" key="9">
    <source>
        <dbReference type="ARBA" id="ARBA00023310"/>
    </source>
</evidence>
<keyword evidence="4" id="KW-0138">CF(0)</keyword>
<gene>
    <name evidence="11" type="primary">ATP20</name>
    <name evidence="11" type="ORF">DL546_008759</name>
</gene>
<dbReference type="GO" id="GO:0015078">
    <property type="term" value="F:proton transmembrane transporter activity"/>
    <property type="evidence" value="ECO:0007669"/>
    <property type="project" value="InterPro"/>
</dbReference>
<evidence type="ECO:0000256" key="10">
    <source>
        <dbReference type="SAM" id="MobiDB-lite"/>
    </source>
</evidence>
<comment type="similarity">
    <text evidence="2">Belongs to the ATPase g subunit family.</text>
</comment>
<evidence type="ECO:0000256" key="3">
    <source>
        <dbReference type="ARBA" id="ARBA00022448"/>
    </source>
</evidence>
<dbReference type="EMBL" id="QVQW01000005">
    <property type="protein sequence ID" value="RKU48349.1"/>
    <property type="molecule type" value="Genomic_DNA"/>
</dbReference>
<dbReference type="InterPro" id="IPR006808">
    <property type="entry name" value="ATP_synth_F0_gsu_mt"/>
</dbReference>
<dbReference type="Proteomes" id="UP000275385">
    <property type="component" value="Unassembled WGS sequence"/>
</dbReference>
<feature type="compositionally biased region" description="Polar residues" evidence="10">
    <location>
        <begin position="24"/>
        <end position="41"/>
    </location>
</feature>
<evidence type="ECO:0000313" key="12">
    <source>
        <dbReference type="Proteomes" id="UP000275385"/>
    </source>
</evidence>
<evidence type="ECO:0000256" key="1">
    <source>
        <dbReference type="ARBA" id="ARBA00004325"/>
    </source>
</evidence>
<keyword evidence="8" id="KW-0472">Membrane</keyword>
<evidence type="ECO:0000256" key="6">
    <source>
        <dbReference type="ARBA" id="ARBA00023065"/>
    </source>
</evidence>
<keyword evidence="5" id="KW-0375">Hydrogen ion transport</keyword>
<name>A0A420YKD7_9PEZI</name>
<dbReference type="GO" id="GO:0031966">
    <property type="term" value="C:mitochondrial membrane"/>
    <property type="evidence" value="ECO:0007669"/>
    <property type="project" value="UniProtKB-SubCell"/>
</dbReference>
<evidence type="ECO:0000256" key="2">
    <source>
        <dbReference type="ARBA" id="ARBA00005699"/>
    </source>
</evidence>
<proteinExistence type="inferred from homology"/>
<dbReference type="STRING" id="177199.A0A420YKD7"/>
<keyword evidence="3" id="KW-0813">Transport</keyword>
<sequence>MSAPLSIAARPLVRRSALQAGRRLQSTTTQKASETAQQTASKAKETASEYTAKAAQGLSRVTSSAGPAIANAAKGVSGALGKIGGRTGRLVAFVERQVPLVMYYSKVGLELGRIVVRGQKMTPPSFATFQSYFQTFYKQLLNPSTLFRSAVNSPAAQTATSVASKAASNPQSILQQARNVNRGQLIAGSVVVAECLGFFTVGEMIGRMKLVGYHGETGAHH</sequence>
<accession>A0A420YKD7</accession>
<organism evidence="11 12">
    <name type="scientific">Coniochaeta pulveracea</name>
    <dbReference type="NCBI Taxonomy" id="177199"/>
    <lineage>
        <taxon>Eukaryota</taxon>
        <taxon>Fungi</taxon>
        <taxon>Dikarya</taxon>
        <taxon>Ascomycota</taxon>
        <taxon>Pezizomycotina</taxon>
        <taxon>Sordariomycetes</taxon>
        <taxon>Sordariomycetidae</taxon>
        <taxon>Coniochaetales</taxon>
        <taxon>Coniochaetaceae</taxon>
        <taxon>Coniochaeta</taxon>
    </lineage>
</organism>
<dbReference type="AlphaFoldDB" id="A0A420YKD7"/>
<evidence type="ECO:0000313" key="11">
    <source>
        <dbReference type="EMBL" id="RKU48349.1"/>
    </source>
</evidence>
<reference evidence="11 12" key="1">
    <citation type="submission" date="2018-08" db="EMBL/GenBank/DDBJ databases">
        <title>Draft genome of the lignicolous fungus Coniochaeta pulveracea.</title>
        <authorList>
            <person name="Borstlap C.J."/>
            <person name="De Witt R.N."/>
            <person name="Botha A."/>
            <person name="Volschenk H."/>
        </authorList>
    </citation>
    <scope>NUCLEOTIDE SEQUENCE [LARGE SCALE GENOMIC DNA]</scope>
    <source>
        <strain evidence="11 12">CAB683</strain>
    </source>
</reference>
<dbReference type="GO" id="GO:0045259">
    <property type="term" value="C:proton-transporting ATP synthase complex"/>
    <property type="evidence" value="ECO:0007669"/>
    <property type="project" value="UniProtKB-KW"/>
</dbReference>